<keyword evidence="8" id="KW-1185">Reference proteome</keyword>
<evidence type="ECO:0000256" key="6">
    <source>
        <dbReference type="SAM" id="Phobius"/>
    </source>
</evidence>
<evidence type="ECO:0000256" key="2">
    <source>
        <dbReference type="ARBA" id="ARBA00009012"/>
    </source>
</evidence>
<keyword evidence="5 6" id="KW-0472">Membrane</keyword>
<dbReference type="Pfam" id="PF01940">
    <property type="entry name" value="DUF92"/>
    <property type="match status" value="1"/>
</dbReference>
<accession>A0A1E7FS54</accession>
<evidence type="ECO:0000256" key="3">
    <source>
        <dbReference type="ARBA" id="ARBA00022692"/>
    </source>
</evidence>
<keyword evidence="4 6" id="KW-1133">Transmembrane helix</keyword>
<dbReference type="KEGG" id="fcy:FRACYDRAFT_180348"/>
<feature type="transmembrane region" description="Helical" evidence="6">
    <location>
        <begin position="209"/>
        <end position="231"/>
    </location>
</feature>
<organism evidence="7 8">
    <name type="scientific">Fragilariopsis cylindrus CCMP1102</name>
    <dbReference type="NCBI Taxonomy" id="635003"/>
    <lineage>
        <taxon>Eukaryota</taxon>
        <taxon>Sar</taxon>
        <taxon>Stramenopiles</taxon>
        <taxon>Ochrophyta</taxon>
        <taxon>Bacillariophyta</taxon>
        <taxon>Bacillariophyceae</taxon>
        <taxon>Bacillariophycidae</taxon>
        <taxon>Bacillariales</taxon>
        <taxon>Bacillariaceae</taxon>
        <taxon>Fragilariopsis</taxon>
    </lineage>
</organism>
<keyword evidence="3 6" id="KW-0812">Transmembrane</keyword>
<evidence type="ECO:0008006" key="9">
    <source>
        <dbReference type="Google" id="ProtNLM"/>
    </source>
</evidence>
<name>A0A1E7FS54_9STRA</name>
<dbReference type="PANTHER" id="PTHR13353:SF5">
    <property type="entry name" value="TRANSMEMBRANE PROTEIN 19"/>
    <property type="match status" value="1"/>
</dbReference>
<evidence type="ECO:0000256" key="4">
    <source>
        <dbReference type="ARBA" id="ARBA00022989"/>
    </source>
</evidence>
<dbReference type="PANTHER" id="PTHR13353">
    <property type="entry name" value="TRANSMEMBRANE PROTEIN 19"/>
    <property type="match status" value="1"/>
</dbReference>
<feature type="transmembrane region" description="Helical" evidence="6">
    <location>
        <begin position="20"/>
        <end position="46"/>
    </location>
</feature>
<feature type="transmembrane region" description="Helical" evidence="6">
    <location>
        <begin position="168"/>
        <end position="188"/>
    </location>
</feature>
<dbReference type="OrthoDB" id="30881at2759"/>
<dbReference type="EMBL" id="KV784354">
    <property type="protein sequence ID" value="OEU20944.1"/>
    <property type="molecule type" value="Genomic_DNA"/>
</dbReference>
<comment type="similarity">
    <text evidence="2">Belongs to the TMEM19 family.</text>
</comment>
<sequence>MSSFLALRAYKRKSLTSAGSVVAFVVAFLLVGTGLRGLNLFTFYFISMKATKYKKEYKATIDGTIASNGSSIRGASQVLACSLLATILSLVHAFHCGSERAVVFNDDSSDIVLLSSRLTCGIIAHHATCLADTLASELGILSKSSPRLITTWKSVPSGTNGGVTGTGFFWSAMGGLIIGISTLLFDFISGIDFSETRTNVDNISYVIRMLMYSLTCGLLGSIIDSLLGATVQQSYFDPDTKKIYQEEDRRPKTAALVVTSSANLLTNELVNLVSVVVTTFLGGFVLAPLFFGSALVAIR</sequence>
<dbReference type="Proteomes" id="UP000095751">
    <property type="component" value="Unassembled WGS sequence"/>
</dbReference>
<feature type="transmembrane region" description="Helical" evidence="6">
    <location>
        <begin position="272"/>
        <end position="298"/>
    </location>
</feature>
<comment type="subcellular location">
    <subcellularLocation>
        <location evidence="1">Membrane</location>
        <topology evidence="1">Multi-pass membrane protein</topology>
    </subcellularLocation>
</comment>
<dbReference type="GO" id="GO:0016020">
    <property type="term" value="C:membrane"/>
    <property type="evidence" value="ECO:0007669"/>
    <property type="project" value="UniProtKB-SubCell"/>
</dbReference>
<dbReference type="InterPro" id="IPR002794">
    <property type="entry name" value="DUF92_TMEM19"/>
</dbReference>
<proteinExistence type="inferred from homology"/>
<protein>
    <recommendedName>
        <fullName evidence="9">DUF92-domain-containing protein</fullName>
    </recommendedName>
</protein>
<evidence type="ECO:0000256" key="1">
    <source>
        <dbReference type="ARBA" id="ARBA00004141"/>
    </source>
</evidence>
<evidence type="ECO:0000256" key="5">
    <source>
        <dbReference type="ARBA" id="ARBA00023136"/>
    </source>
</evidence>
<evidence type="ECO:0000313" key="7">
    <source>
        <dbReference type="EMBL" id="OEU20944.1"/>
    </source>
</evidence>
<gene>
    <name evidence="7" type="ORF">FRACYDRAFT_180348</name>
</gene>
<dbReference type="AlphaFoldDB" id="A0A1E7FS54"/>
<reference evidence="7 8" key="1">
    <citation type="submission" date="2016-09" db="EMBL/GenBank/DDBJ databases">
        <title>Extensive genetic diversity and differential bi-allelic expression allows diatom success in the polar Southern Ocean.</title>
        <authorList>
            <consortium name="DOE Joint Genome Institute"/>
            <person name="Mock T."/>
            <person name="Otillar R.P."/>
            <person name="Strauss J."/>
            <person name="Dupont C."/>
            <person name="Frickenhaus S."/>
            <person name="Maumus F."/>
            <person name="Mcmullan M."/>
            <person name="Sanges R."/>
            <person name="Schmutz J."/>
            <person name="Toseland A."/>
            <person name="Valas R."/>
            <person name="Veluchamy A."/>
            <person name="Ward B.J."/>
            <person name="Allen A."/>
            <person name="Barry K."/>
            <person name="Falciatore A."/>
            <person name="Ferrante M."/>
            <person name="Fortunato A.E."/>
            <person name="Gloeckner G."/>
            <person name="Gruber A."/>
            <person name="Hipkin R."/>
            <person name="Janech M."/>
            <person name="Kroth P."/>
            <person name="Leese F."/>
            <person name="Lindquist E."/>
            <person name="Lyon B.R."/>
            <person name="Martin J."/>
            <person name="Mayer C."/>
            <person name="Parker M."/>
            <person name="Quesneville H."/>
            <person name="Raymond J."/>
            <person name="Uhlig C."/>
            <person name="Valentin K.U."/>
            <person name="Worden A.Z."/>
            <person name="Armbrust E.V."/>
            <person name="Bowler C."/>
            <person name="Green B."/>
            <person name="Moulton V."/>
            <person name="Van Oosterhout C."/>
            <person name="Grigoriev I."/>
        </authorList>
    </citation>
    <scope>NUCLEOTIDE SEQUENCE [LARGE SCALE GENOMIC DNA]</scope>
    <source>
        <strain evidence="7 8">CCMP1102</strain>
    </source>
</reference>
<evidence type="ECO:0000313" key="8">
    <source>
        <dbReference type="Proteomes" id="UP000095751"/>
    </source>
</evidence>
<dbReference type="InParanoid" id="A0A1E7FS54"/>